<proteinExistence type="predicted"/>
<dbReference type="SUPFAM" id="SSF56349">
    <property type="entry name" value="DNA breaking-rejoining enzymes"/>
    <property type="match status" value="1"/>
</dbReference>
<dbReference type="PANTHER" id="PTHR34605:SF3">
    <property type="entry name" value="P CELL-TYPE AGGLUTINATION PROTEIN MAP4-LIKE-RELATED"/>
    <property type="match status" value="1"/>
</dbReference>
<keyword evidence="3" id="KW-1185">Reference proteome</keyword>
<dbReference type="PANTHER" id="PTHR34605">
    <property type="entry name" value="PHAGE_INTEGRASE DOMAIN-CONTAINING PROTEIN"/>
    <property type="match status" value="1"/>
</dbReference>
<dbReference type="EMBL" id="BSXW01000470">
    <property type="protein sequence ID" value="GMF23302.1"/>
    <property type="molecule type" value="Genomic_DNA"/>
</dbReference>
<evidence type="ECO:0000313" key="3">
    <source>
        <dbReference type="Proteomes" id="UP001165083"/>
    </source>
</evidence>
<protein>
    <submittedName>
        <fullName evidence="2">Unnamed protein product</fullName>
    </submittedName>
</protein>
<gene>
    <name evidence="2" type="ORF">Plil01_000939300</name>
</gene>
<dbReference type="Gene3D" id="1.10.443.10">
    <property type="entry name" value="Intergrase catalytic core"/>
    <property type="match status" value="1"/>
</dbReference>
<organism evidence="2 3">
    <name type="scientific">Phytophthora lilii</name>
    <dbReference type="NCBI Taxonomy" id="2077276"/>
    <lineage>
        <taxon>Eukaryota</taxon>
        <taxon>Sar</taxon>
        <taxon>Stramenopiles</taxon>
        <taxon>Oomycota</taxon>
        <taxon>Peronosporomycetes</taxon>
        <taxon>Peronosporales</taxon>
        <taxon>Peronosporaceae</taxon>
        <taxon>Phytophthora</taxon>
    </lineage>
</organism>
<dbReference type="GO" id="GO:0003677">
    <property type="term" value="F:DNA binding"/>
    <property type="evidence" value="ECO:0007669"/>
    <property type="project" value="InterPro"/>
</dbReference>
<reference evidence="2" key="1">
    <citation type="submission" date="2023-04" db="EMBL/GenBank/DDBJ databases">
        <title>Phytophthora lilii NBRC 32176.</title>
        <authorList>
            <person name="Ichikawa N."/>
            <person name="Sato H."/>
            <person name="Tonouchi N."/>
        </authorList>
    </citation>
    <scope>NUCLEOTIDE SEQUENCE</scope>
    <source>
        <strain evidence="2">NBRC 32176</strain>
    </source>
</reference>
<dbReference type="InterPro" id="IPR011010">
    <property type="entry name" value="DNA_brk_join_enz"/>
</dbReference>
<dbReference type="GO" id="GO:0015074">
    <property type="term" value="P:DNA integration"/>
    <property type="evidence" value="ECO:0007669"/>
    <property type="project" value="InterPro"/>
</dbReference>
<dbReference type="Proteomes" id="UP001165083">
    <property type="component" value="Unassembled WGS sequence"/>
</dbReference>
<dbReference type="AlphaFoldDB" id="A0A9W6TVL9"/>
<evidence type="ECO:0000313" key="2">
    <source>
        <dbReference type="EMBL" id="GMF23302.1"/>
    </source>
</evidence>
<dbReference type="InterPro" id="IPR052925">
    <property type="entry name" value="Phage_Integrase-like_Recomb"/>
</dbReference>
<keyword evidence="1" id="KW-0233">DNA recombination</keyword>
<comment type="caution">
    <text evidence="2">The sequence shown here is derived from an EMBL/GenBank/DDBJ whole genome shotgun (WGS) entry which is preliminary data.</text>
</comment>
<dbReference type="InterPro" id="IPR013762">
    <property type="entry name" value="Integrase-like_cat_sf"/>
</dbReference>
<dbReference type="OrthoDB" id="129365at2759"/>
<sequence length="520" mass="57561">MAAPPNPTNSVSFQAMCTSFPILWTRSLKLSLQDAVALWPNESESDPRPNKGLDPVWLDILLHGYQHRLNVVKAAKRDLATRFPGKQIKILKGDVKWAFRNVPVAASLAAHIAGSCSPNVVDLSLPFGWIGSPAHYGEFGEAISFMVLRESPHLLDLADPDTEIFFSYVWLHDHVLLEIDEANRLMLAEAALKLSMMATLSPNAINDKKFSSWATELCAFGLVWNTDRKTVSMPASKITKALARITEALNAKFIQKKQLEKLLGSLRHVGLCYRATCAFIQRLHCPWRAASKLAKINLFSPVRDDLAQRSPVSPDMLEKIFAAADMSCAQHRVFCGAAVLGFFFCFRGSEYLSASSKRHWYSLHVSDVSVTDISGNSIARYSQAKAVSITWRGSKTDQNERTTTRTLEKRGRPPICPVFAALLLLRYSTVINLRADEPICSSSPGWVLSAESMTKVLRSAAKKCNGNPDNISENSLRVGGATALHAAGFDADTIRMHGRWSSDAYQIYIRHRDSASLQLA</sequence>
<name>A0A9W6TVL9_9STRA</name>
<evidence type="ECO:0000256" key="1">
    <source>
        <dbReference type="ARBA" id="ARBA00023172"/>
    </source>
</evidence>
<dbReference type="GO" id="GO:0006310">
    <property type="term" value="P:DNA recombination"/>
    <property type="evidence" value="ECO:0007669"/>
    <property type="project" value="UniProtKB-KW"/>
</dbReference>
<accession>A0A9W6TVL9</accession>